<dbReference type="Gene3D" id="1.10.3450.10">
    <property type="entry name" value="TTHA0068-like"/>
    <property type="match status" value="1"/>
</dbReference>
<evidence type="ECO:0000313" key="1">
    <source>
        <dbReference type="EMBL" id="PTG11862.1"/>
    </source>
</evidence>
<comment type="caution">
    <text evidence="1">The sequence shown here is derived from an EMBL/GenBank/DDBJ whole genome shotgun (WGS) entry which is preliminary data.</text>
</comment>
<dbReference type="Proteomes" id="UP000242704">
    <property type="component" value="Unassembled WGS sequence"/>
</dbReference>
<dbReference type="InterPro" id="IPR023203">
    <property type="entry name" value="TTHA0068_sf"/>
</dbReference>
<reference evidence="1 2" key="1">
    <citation type="journal article" date="2016" name="Front. Microbiol.">
        <title>Comprehensive Phylogenetic Analysis of Bovine Non-aureus Staphylococci Species Based on Whole-Genome Sequencing.</title>
        <authorList>
            <person name="Naushad S."/>
            <person name="Barkema H.W."/>
            <person name="Luby C."/>
            <person name="Condas L.A."/>
            <person name="Nobrega D.B."/>
            <person name="Carson D.A."/>
            <person name="De Buck J."/>
        </authorList>
    </citation>
    <scope>NUCLEOTIDE SEQUENCE [LARGE SCALE GENOMIC DNA]</scope>
    <source>
        <strain evidence="1 2">SNUC 505</strain>
    </source>
</reference>
<dbReference type="RefSeq" id="WP_107360802.1">
    <property type="nucleotide sequence ID" value="NZ_PYZV01000005.1"/>
</dbReference>
<name>A0AAE5W724_STACR</name>
<dbReference type="Pfam" id="PF03745">
    <property type="entry name" value="DUF309"/>
    <property type="match status" value="1"/>
</dbReference>
<dbReference type="InterPro" id="IPR005500">
    <property type="entry name" value="DUF309"/>
</dbReference>
<gene>
    <name evidence="1" type="ORF">BU653_10030</name>
</gene>
<proteinExistence type="predicted"/>
<dbReference type="EMBL" id="PZBZ01000064">
    <property type="protein sequence ID" value="PTG11862.1"/>
    <property type="molecule type" value="Genomic_DNA"/>
</dbReference>
<dbReference type="AlphaFoldDB" id="A0AAE5W724"/>
<protein>
    <submittedName>
        <fullName evidence="1">DUF309 domain-containing protein</fullName>
    </submittedName>
</protein>
<dbReference type="PANTHER" id="PTHR34796:SF1">
    <property type="entry name" value="EXPRESSED PROTEIN"/>
    <property type="match status" value="1"/>
</dbReference>
<accession>A0AAE5W724</accession>
<organism evidence="1 2">
    <name type="scientific">Staphylococcus chromogenes</name>
    <name type="common">Staphylococcus hyicus subsp. chromogenes</name>
    <dbReference type="NCBI Taxonomy" id="46126"/>
    <lineage>
        <taxon>Bacteria</taxon>
        <taxon>Bacillati</taxon>
        <taxon>Bacillota</taxon>
        <taxon>Bacilli</taxon>
        <taxon>Bacillales</taxon>
        <taxon>Staphylococcaceae</taxon>
        <taxon>Staphylococcus</taxon>
    </lineage>
</organism>
<dbReference type="PANTHER" id="PTHR34796">
    <property type="entry name" value="EXPRESSED PROTEIN"/>
    <property type="match status" value="1"/>
</dbReference>
<sequence length="167" mass="19983">MQKQFVDFYVQFHQQQHYFLCHDILEEVWKSQKKYSKKDPIVALILIATGCYHYRRENFNGAYRSFQKALHLIQQHRAETFRQLGVHQDQLQQLIARMVENTAQKRPFAPLMLPLTKEMTEAILKYEPNYNPTTIVVTTPLILNHHKLRDRTEVVHARQLAQKNKKR</sequence>
<dbReference type="SUPFAM" id="SSF140663">
    <property type="entry name" value="TTHA0068-like"/>
    <property type="match status" value="1"/>
</dbReference>
<evidence type="ECO:0000313" key="2">
    <source>
        <dbReference type="Proteomes" id="UP000242704"/>
    </source>
</evidence>